<dbReference type="InterPro" id="IPR035965">
    <property type="entry name" value="PAS-like_dom_sf"/>
</dbReference>
<dbReference type="Gene3D" id="3.30.450.20">
    <property type="entry name" value="PAS domain"/>
    <property type="match status" value="2"/>
</dbReference>
<dbReference type="InterPro" id="IPR011006">
    <property type="entry name" value="CheY-like_superfamily"/>
</dbReference>
<dbReference type="PANTHER" id="PTHR45339">
    <property type="entry name" value="HYBRID SIGNAL TRANSDUCTION HISTIDINE KINASE J"/>
    <property type="match status" value="1"/>
</dbReference>
<dbReference type="InterPro" id="IPR001789">
    <property type="entry name" value="Sig_transdc_resp-reg_receiver"/>
</dbReference>
<organism evidence="5 6">
    <name type="scientific">Agrobacterium rosae</name>
    <dbReference type="NCBI Taxonomy" id="1972867"/>
    <lineage>
        <taxon>Bacteria</taxon>
        <taxon>Pseudomonadati</taxon>
        <taxon>Pseudomonadota</taxon>
        <taxon>Alphaproteobacteria</taxon>
        <taxon>Hyphomicrobiales</taxon>
        <taxon>Rhizobiaceae</taxon>
        <taxon>Rhizobium/Agrobacterium group</taxon>
        <taxon>Agrobacterium</taxon>
    </lineage>
</organism>
<sequence length="554" mass="61660">MKGEEAVCADIYTAMLEAVCDSISSALIIYDRDDHIVFVNRRVLSYLPVCETKLTVGTRLRDFLASLYDGRKTADSDLLPRGVERDDWVAEQLSSHWKERSETVEQRAGGRWLRLVKRRFPSGLGICVVSDISEQKKREDQWRSDIERVQLTEEILDTLPLSIFVKDRDTYYVAVNKAGCALLETSADLILGRTVSDIHAEPLASRIDAMDQHVLETGTPAILPERVTRLTGEEVLVITRKQRVGKPGRYFLVTTMDDVTTFATADADGKGVIRGLEHMAFTPSSYLEDEHHQSSQILTGRSILLVTPNDHLGEVARKKMVAVGVDCAVAQSQAEMKAFIEFAASAKVRIDLVIVDVQLDIACLDLPQTYGLDAMTADDFQLESSLINQMTRHFRNKHQALSSTQADGSLEICTGSTPASARKTTLDVLVVEDNNINQIVFSQILESLGLSYKIAATGKQALQLFEQEKPSFVLMDTTLPDFDGFEATRRLRKIMGAERAHTPVIGVVSLAFEGDRQACLDAGMDDMLLKPVSPDMVEILLKRYLPESQHRIRG</sequence>
<dbReference type="GO" id="GO:0000160">
    <property type="term" value="P:phosphorelay signal transduction system"/>
    <property type="evidence" value="ECO:0007669"/>
    <property type="project" value="UniProtKB-KW"/>
</dbReference>
<accession>A0A1R3TJX7</accession>
<dbReference type="CDD" id="cd00130">
    <property type="entry name" value="PAS"/>
    <property type="match status" value="1"/>
</dbReference>
<dbReference type="Pfam" id="PF12860">
    <property type="entry name" value="PAS_7"/>
    <property type="match status" value="1"/>
</dbReference>
<dbReference type="PROSITE" id="PS50110">
    <property type="entry name" value="RESPONSE_REGULATORY"/>
    <property type="match status" value="1"/>
</dbReference>
<dbReference type="EMBL" id="FMUE01000003">
    <property type="protein sequence ID" value="SCX17209.1"/>
    <property type="molecule type" value="Genomic_DNA"/>
</dbReference>
<proteinExistence type="predicted"/>
<feature type="domain" description="Response regulatory" evidence="4">
    <location>
        <begin position="427"/>
        <end position="545"/>
    </location>
</feature>
<dbReference type="SUPFAM" id="SSF52172">
    <property type="entry name" value="CheY-like"/>
    <property type="match status" value="1"/>
</dbReference>
<dbReference type="EC" id="2.7.13.3" evidence="5"/>
<dbReference type="InterPro" id="IPR000014">
    <property type="entry name" value="PAS"/>
</dbReference>
<reference evidence="6" key="1">
    <citation type="submission" date="2016-10" db="EMBL/GenBank/DDBJ databases">
        <authorList>
            <person name="Wibberg D."/>
        </authorList>
    </citation>
    <scope>NUCLEOTIDE SEQUENCE [LARGE SCALE GENOMIC DNA]</scope>
</reference>
<dbReference type="SMART" id="SM00091">
    <property type="entry name" value="PAS"/>
    <property type="match status" value="2"/>
</dbReference>
<evidence type="ECO:0000256" key="1">
    <source>
        <dbReference type="ARBA" id="ARBA00022553"/>
    </source>
</evidence>
<dbReference type="SUPFAM" id="SSF55785">
    <property type="entry name" value="PYP-like sensor domain (PAS domain)"/>
    <property type="match status" value="1"/>
</dbReference>
<evidence type="ECO:0000259" key="4">
    <source>
        <dbReference type="PROSITE" id="PS50110"/>
    </source>
</evidence>
<dbReference type="Gene3D" id="3.40.50.2300">
    <property type="match status" value="1"/>
</dbReference>
<evidence type="ECO:0000313" key="6">
    <source>
        <dbReference type="Proteomes" id="UP000187891"/>
    </source>
</evidence>
<gene>
    <name evidence="5" type="primary">arcB_3</name>
    <name evidence="5" type="ORF">DSM25559_1559</name>
</gene>
<dbReference type="Pfam" id="PF08448">
    <property type="entry name" value="PAS_4"/>
    <property type="match status" value="1"/>
</dbReference>
<evidence type="ECO:0000256" key="3">
    <source>
        <dbReference type="PROSITE-ProRule" id="PRU00169"/>
    </source>
</evidence>
<dbReference type="SMART" id="SM00448">
    <property type="entry name" value="REC"/>
    <property type="match status" value="1"/>
</dbReference>
<feature type="modified residue" description="4-aspartylphosphate" evidence="3">
    <location>
        <position position="476"/>
    </location>
</feature>
<dbReference type="InterPro" id="IPR013656">
    <property type="entry name" value="PAS_4"/>
</dbReference>
<dbReference type="RefSeq" id="WP_077118870.1">
    <property type="nucleotide sequence ID" value="NZ_FMUE01000003.1"/>
</dbReference>
<dbReference type="Proteomes" id="UP000187891">
    <property type="component" value="Unassembled WGS sequence"/>
</dbReference>
<keyword evidence="5" id="KW-0808">Transferase</keyword>
<dbReference type="NCBIfam" id="TIGR00229">
    <property type="entry name" value="sensory_box"/>
    <property type="match status" value="1"/>
</dbReference>
<evidence type="ECO:0000256" key="2">
    <source>
        <dbReference type="ARBA" id="ARBA00023012"/>
    </source>
</evidence>
<dbReference type="Pfam" id="PF00072">
    <property type="entry name" value="Response_reg"/>
    <property type="match status" value="1"/>
</dbReference>
<protein>
    <submittedName>
        <fullName evidence="5">Aerobic respiration control sensor protein ArcB</fullName>
        <ecNumber evidence="5">2.7.13.3</ecNumber>
    </submittedName>
</protein>
<dbReference type="CDD" id="cd17546">
    <property type="entry name" value="REC_hyHK_CKI1_RcsC-like"/>
    <property type="match status" value="1"/>
</dbReference>
<dbReference type="GO" id="GO:0004673">
    <property type="term" value="F:protein histidine kinase activity"/>
    <property type="evidence" value="ECO:0007669"/>
    <property type="project" value="UniProtKB-EC"/>
</dbReference>
<dbReference type="STRING" id="1907666.DSM25559_1559"/>
<keyword evidence="1 3" id="KW-0597">Phosphoprotein</keyword>
<dbReference type="AlphaFoldDB" id="A0A1R3TJX7"/>
<evidence type="ECO:0000313" key="5">
    <source>
        <dbReference type="EMBL" id="SCX17209.1"/>
    </source>
</evidence>
<keyword evidence="2" id="KW-0902">Two-component regulatory system</keyword>
<name>A0A1R3TJX7_9HYPH</name>
<dbReference type="PANTHER" id="PTHR45339:SF1">
    <property type="entry name" value="HYBRID SIGNAL TRANSDUCTION HISTIDINE KINASE J"/>
    <property type="match status" value="1"/>
</dbReference>